<dbReference type="PRINTS" id="PR00039">
    <property type="entry name" value="HTHLYSR"/>
</dbReference>
<evidence type="ECO:0000259" key="5">
    <source>
        <dbReference type="PROSITE" id="PS50931"/>
    </source>
</evidence>
<dbReference type="PANTHER" id="PTHR30346">
    <property type="entry name" value="TRANSCRIPTIONAL DUAL REGULATOR HCAR-RELATED"/>
    <property type="match status" value="1"/>
</dbReference>
<dbReference type="Gene3D" id="3.40.190.10">
    <property type="entry name" value="Periplasmic binding protein-like II"/>
    <property type="match status" value="2"/>
</dbReference>
<dbReference type="InterPro" id="IPR036390">
    <property type="entry name" value="WH_DNA-bd_sf"/>
</dbReference>
<dbReference type="InterPro" id="IPR000847">
    <property type="entry name" value="LysR_HTH_N"/>
</dbReference>
<dbReference type="FunFam" id="1.10.10.10:FF:000001">
    <property type="entry name" value="LysR family transcriptional regulator"/>
    <property type="match status" value="1"/>
</dbReference>
<comment type="similarity">
    <text evidence="1">Belongs to the LysR transcriptional regulatory family.</text>
</comment>
<gene>
    <name evidence="6" type="ORF">IAA08_08590</name>
</gene>
<accession>A0A9D2IGY8</accession>
<keyword evidence="3" id="KW-0238">DNA-binding</keyword>
<dbReference type="EMBL" id="DXCH01000236">
    <property type="protein sequence ID" value="HIZ07978.1"/>
    <property type="molecule type" value="Genomic_DNA"/>
</dbReference>
<organism evidence="6 7">
    <name type="scientific">Candidatus Eubacterium avistercoris</name>
    <dbReference type="NCBI Taxonomy" id="2838567"/>
    <lineage>
        <taxon>Bacteria</taxon>
        <taxon>Bacillati</taxon>
        <taxon>Bacillota</taxon>
        <taxon>Clostridia</taxon>
        <taxon>Eubacteriales</taxon>
        <taxon>Eubacteriaceae</taxon>
        <taxon>Eubacterium</taxon>
    </lineage>
</organism>
<dbReference type="InterPro" id="IPR036388">
    <property type="entry name" value="WH-like_DNA-bd_sf"/>
</dbReference>
<evidence type="ECO:0000256" key="3">
    <source>
        <dbReference type="ARBA" id="ARBA00023125"/>
    </source>
</evidence>
<dbReference type="PANTHER" id="PTHR30346:SF0">
    <property type="entry name" value="HCA OPERON TRANSCRIPTIONAL ACTIVATOR HCAR"/>
    <property type="match status" value="1"/>
</dbReference>
<keyword evidence="2" id="KW-0805">Transcription regulation</keyword>
<feature type="domain" description="HTH lysR-type" evidence="5">
    <location>
        <begin position="1"/>
        <end position="53"/>
    </location>
</feature>
<dbReference type="Proteomes" id="UP000824024">
    <property type="component" value="Unassembled WGS sequence"/>
</dbReference>
<evidence type="ECO:0000256" key="1">
    <source>
        <dbReference type="ARBA" id="ARBA00009437"/>
    </source>
</evidence>
<reference evidence="6" key="2">
    <citation type="submission" date="2021-04" db="EMBL/GenBank/DDBJ databases">
        <authorList>
            <person name="Gilroy R."/>
        </authorList>
    </citation>
    <scope>NUCLEOTIDE SEQUENCE</scope>
    <source>
        <strain evidence="6">CHK192-9172</strain>
    </source>
</reference>
<protein>
    <submittedName>
        <fullName evidence="6">LysR family transcriptional regulator</fullName>
    </submittedName>
</protein>
<dbReference type="Pfam" id="PF03466">
    <property type="entry name" value="LysR_substrate"/>
    <property type="match status" value="1"/>
</dbReference>
<dbReference type="GO" id="GO:0032993">
    <property type="term" value="C:protein-DNA complex"/>
    <property type="evidence" value="ECO:0007669"/>
    <property type="project" value="TreeGrafter"/>
</dbReference>
<dbReference type="InterPro" id="IPR005119">
    <property type="entry name" value="LysR_subst-bd"/>
</dbReference>
<keyword evidence="4" id="KW-0804">Transcription</keyword>
<evidence type="ECO:0000313" key="6">
    <source>
        <dbReference type="EMBL" id="HIZ07978.1"/>
    </source>
</evidence>
<dbReference type="CDD" id="cd08414">
    <property type="entry name" value="PBP2_LTTR_aromatics_like"/>
    <property type="match status" value="1"/>
</dbReference>
<comment type="caution">
    <text evidence="6">The sequence shown here is derived from an EMBL/GenBank/DDBJ whole genome shotgun (WGS) entry which is preliminary data.</text>
</comment>
<dbReference type="SUPFAM" id="SSF46785">
    <property type="entry name" value="Winged helix' DNA-binding domain"/>
    <property type="match status" value="1"/>
</dbReference>
<name>A0A9D2IGY8_9FIRM</name>
<sequence length="298" mass="33927">MKYFIAVARCLNFTEAAKSLFITQPALSRQIAAMEEELGTELFVRERKTLKLTPGGSILYNGLPDLLKTYGNLIREARSANQGYEGHLRIGILDVYDISELFTDTIQIFQEKYPQIQLTMERFSLGVLPDNLYDGSLDLILTYGFSLFDKPSLMTVDIQKYDSCIMLHRNHPLADKEGVSLSDLKSEMFVQLDREVSEEGYQYIINLCDKCGIHPNIKLVNKMEDVLLWVQTGNAVAITTDKTIEKMNPFVVIREIPVPEAKGHDITVAWLKQNYNPAIALFMELLEKHKKAAEQEQV</sequence>
<proteinExistence type="inferred from homology"/>
<dbReference type="GO" id="GO:0003700">
    <property type="term" value="F:DNA-binding transcription factor activity"/>
    <property type="evidence" value="ECO:0007669"/>
    <property type="project" value="InterPro"/>
</dbReference>
<dbReference type="SUPFAM" id="SSF53850">
    <property type="entry name" value="Periplasmic binding protein-like II"/>
    <property type="match status" value="1"/>
</dbReference>
<dbReference type="Pfam" id="PF00126">
    <property type="entry name" value="HTH_1"/>
    <property type="match status" value="1"/>
</dbReference>
<evidence type="ECO:0000313" key="7">
    <source>
        <dbReference type="Proteomes" id="UP000824024"/>
    </source>
</evidence>
<evidence type="ECO:0000256" key="2">
    <source>
        <dbReference type="ARBA" id="ARBA00023015"/>
    </source>
</evidence>
<evidence type="ECO:0000256" key="4">
    <source>
        <dbReference type="ARBA" id="ARBA00023163"/>
    </source>
</evidence>
<dbReference type="PROSITE" id="PS50931">
    <property type="entry name" value="HTH_LYSR"/>
    <property type="match status" value="1"/>
</dbReference>
<reference evidence="6" key="1">
    <citation type="journal article" date="2021" name="PeerJ">
        <title>Extensive microbial diversity within the chicken gut microbiome revealed by metagenomics and culture.</title>
        <authorList>
            <person name="Gilroy R."/>
            <person name="Ravi A."/>
            <person name="Getino M."/>
            <person name="Pursley I."/>
            <person name="Horton D.L."/>
            <person name="Alikhan N.F."/>
            <person name="Baker D."/>
            <person name="Gharbi K."/>
            <person name="Hall N."/>
            <person name="Watson M."/>
            <person name="Adriaenssens E.M."/>
            <person name="Foster-Nyarko E."/>
            <person name="Jarju S."/>
            <person name="Secka A."/>
            <person name="Antonio M."/>
            <person name="Oren A."/>
            <person name="Chaudhuri R.R."/>
            <person name="La Ragione R."/>
            <person name="Hildebrand F."/>
            <person name="Pallen M.J."/>
        </authorList>
    </citation>
    <scope>NUCLEOTIDE SEQUENCE</scope>
    <source>
        <strain evidence="6">CHK192-9172</strain>
    </source>
</reference>
<dbReference type="Gene3D" id="1.10.10.10">
    <property type="entry name" value="Winged helix-like DNA-binding domain superfamily/Winged helix DNA-binding domain"/>
    <property type="match status" value="1"/>
</dbReference>
<dbReference type="AlphaFoldDB" id="A0A9D2IGY8"/>
<dbReference type="GO" id="GO:0003677">
    <property type="term" value="F:DNA binding"/>
    <property type="evidence" value="ECO:0007669"/>
    <property type="project" value="UniProtKB-KW"/>
</dbReference>